<sequence>MTKKFSLNKFKGKRWRSRTVLSEVNRSTDKLETSFDVIVSGDSSDLDLHDKVVDSNNGDSNFQESATEKKFSKFHHENLDEEDLCGYRIVDVSFLKSLISQLQCPICNNSLENCALEEENNRGLSSKFDVICSACQVVISSASTSKRLKDANESNRPNTTGFDVNRRCVMAMKEFGGGKADLDKLSKVFDMPSSLGKEAFTKHLKKLEAASSESAQDHLQETSKLIRKAYTEVHPDYDDEDIIDIDVVSDGTWQKRGFSSNLDKLLRFAKNKMDKSSIEYGKWLEDHKSNCQINHVGSSKSMETEATLKMFNRSVEKYGFRYTHLLNDGDSSVFRRITALNDGNGPYGREHPVENEDCVNHISKRMKNGLDTVITKLKAQGEPIDGKGRLTKERVKAIQNYYGRAIKDNAGDLEGMYRSTWAIYLHYFDDDENQHHRCPSGPESWCWYQRQLARGISTPSRGEHTAPLPQRVS</sequence>
<dbReference type="Pfam" id="PF20700">
    <property type="entry name" value="Mutator"/>
    <property type="match status" value="1"/>
</dbReference>
<accession>V4B9F7</accession>
<dbReference type="AlphaFoldDB" id="V4B9F7"/>
<evidence type="ECO:0000313" key="3">
    <source>
        <dbReference type="Proteomes" id="UP000030746"/>
    </source>
</evidence>
<gene>
    <name evidence="2" type="ORF">LOTGIDRAFT_155024</name>
</gene>
<dbReference type="GeneID" id="20236525"/>
<dbReference type="Proteomes" id="UP000030746">
    <property type="component" value="Unassembled WGS sequence"/>
</dbReference>
<dbReference type="CTD" id="20236525"/>
<dbReference type="OMA" id="DDANTHE"/>
<protein>
    <recommendedName>
        <fullName evidence="1">Mutator-like transposase domain-containing protein</fullName>
    </recommendedName>
</protein>
<evidence type="ECO:0000259" key="1">
    <source>
        <dbReference type="Pfam" id="PF20700"/>
    </source>
</evidence>
<name>V4B9F7_LOTGI</name>
<proteinExistence type="predicted"/>
<dbReference type="KEGG" id="lgi:LOTGIDRAFT_155024"/>
<evidence type="ECO:0000313" key="2">
    <source>
        <dbReference type="EMBL" id="ESO85539.1"/>
    </source>
</evidence>
<dbReference type="HOGENOM" id="CLU_040993_0_0_1"/>
<organism evidence="2 3">
    <name type="scientific">Lottia gigantea</name>
    <name type="common">Giant owl limpet</name>
    <dbReference type="NCBI Taxonomy" id="225164"/>
    <lineage>
        <taxon>Eukaryota</taxon>
        <taxon>Metazoa</taxon>
        <taxon>Spiralia</taxon>
        <taxon>Lophotrochozoa</taxon>
        <taxon>Mollusca</taxon>
        <taxon>Gastropoda</taxon>
        <taxon>Patellogastropoda</taxon>
        <taxon>Lottioidea</taxon>
        <taxon>Lottiidae</taxon>
        <taxon>Lottia</taxon>
    </lineage>
</organism>
<keyword evidence="3" id="KW-1185">Reference proteome</keyword>
<dbReference type="OrthoDB" id="6277804at2759"/>
<reference evidence="2 3" key="1">
    <citation type="journal article" date="2013" name="Nature">
        <title>Insights into bilaterian evolution from three spiralian genomes.</title>
        <authorList>
            <person name="Simakov O."/>
            <person name="Marletaz F."/>
            <person name="Cho S.J."/>
            <person name="Edsinger-Gonzales E."/>
            <person name="Havlak P."/>
            <person name="Hellsten U."/>
            <person name="Kuo D.H."/>
            <person name="Larsson T."/>
            <person name="Lv J."/>
            <person name="Arendt D."/>
            <person name="Savage R."/>
            <person name="Osoegawa K."/>
            <person name="de Jong P."/>
            <person name="Grimwood J."/>
            <person name="Chapman J.A."/>
            <person name="Shapiro H."/>
            <person name="Aerts A."/>
            <person name="Otillar R.P."/>
            <person name="Terry A.Y."/>
            <person name="Boore J.L."/>
            <person name="Grigoriev I.V."/>
            <person name="Lindberg D.R."/>
            <person name="Seaver E.C."/>
            <person name="Weisblat D.A."/>
            <person name="Putnam N.H."/>
            <person name="Rokhsar D.S."/>
        </authorList>
    </citation>
    <scope>NUCLEOTIDE SEQUENCE [LARGE SCALE GENOMIC DNA]</scope>
</reference>
<dbReference type="EMBL" id="KB203274">
    <property type="protein sequence ID" value="ESO85539.1"/>
    <property type="molecule type" value="Genomic_DNA"/>
</dbReference>
<dbReference type="RefSeq" id="XP_009063783.1">
    <property type="nucleotide sequence ID" value="XM_009065535.1"/>
</dbReference>
<dbReference type="InterPro" id="IPR049012">
    <property type="entry name" value="Mutator_transp_dom"/>
</dbReference>
<feature type="domain" description="Mutator-like transposase" evidence="1">
    <location>
        <begin position="86"/>
        <end position="446"/>
    </location>
</feature>